<protein>
    <recommendedName>
        <fullName evidence="1">NAD-dependent epimerase/dehydratase domain-containing protein</fullName>
    </recommendedName>
</protein>
<dbReference type="Proteomes" id="UP000005809">
    <property type="component" value="Unassembled WGS sequence"/>
</dbReference>
<reference evidence="2 3" key="1">
    <citation type="submission" date="2012-05" db="EMBL/GenBank/DDBJ databases">
        <title>The Genome Sequence of Fusobacterium periodontium Oral Taxon 201 Strain D10.</title>
        <authorList>
            <consortium name="The Broad Institute Genome Sequencing Platform"/>
            <consortium name="The Broad Institute Genome Sequencing Center for Infectious Disease"/>
            <person name="Earl A."/>
            <person name="Ward D."/>
            <person name="Feldgarden M."/>
            <person name="Gevers D."/>
            <person name="Strauss J."/>
            <person name="Sibley C."/>
            <person name="White A."/>
            <person name="Ambrose C.E."/>
            <person name="Allen-Vercoe E."/>
            <person name="Walker B."/>
            <person name="Young S.K."/>
            <person name="Zeng Q."/>
            <person name="Gargeya S."/>
            <person name="Fitzgerald M."/>
            <person name="Haas B."/>
            <person name="Abouelleil A."/>
            <person name="Alvarado L."/>
            <person name="Arachchi H.M."/>
            <person name="Berlin A.M."/>
            <person name="Chapman S.B."/>
            <person name="Goldberg J."/>
            <person name="Griggs A."/>
            <person name="Gujja S."/>
            <person name="Hansen M."/>
            <person name="Howarth C."/>
            <person name="Imamovic A."/>
            <person name="Larimer J."/>
            <person name="McCowan C."/>
            <person name="Montmayeur A."/>
            <person name="Murphy C."/>
            <person name="Neiman D."/>
            <person name="Pearson M."/>
            <person name="Priest M."/>
            <person name="Roberts A."/>
            <person name="Saif S."/>
            <person name="Shea T."/>
            <person name="Sisk P."/>
            <person name="Sykes S."/>
            <person name="Wortman J."/>
            <person name="Nusbaum C."/>
            <person name="Birren B."/>
        </authorList>
    </citation>
    <scope>NUCLEOTIDE SEQUENCE [LARGE SCALE GENOMIC DNA]</scope>
    <source>
        <strain evidence="2 3">D10</strain>
    </source>
</reference>
<evidence type="ECO:0000259" key="1">
    <source>
        <dbReference type="Pfam" id="PF01370"/>
    </source>
</evidence>
<dbReference type="Pfam" id="PF01370">
    <property type="entry name" value="Epimerase"/>
    <property type="match status" value="1"/>
</dbReference>
<dbReference type="AlphaFoldDB" id="K1GKV7"/>
<dbReference type="EMBL" id="ACIF01000427">
    <property type="protein sequence ID" value="EKA92271.1"/>
    <property type="molecule type" value="Genomic_DNA"/>
</dbReference>
<comment type="caution">
    <text evidence="2">The sequence shown here is derived from an EMBL/GenBank/DDBJ whole genome shotgun (WGS) entry which is preliminary data.</text>
</comment>
<organism evidence="2 3">
    <name type="scientific">Fusobacterium periodonticum D10</name>
    <dbReference type="NCBI Taxonomy" id="620833"/>
    <lineage>
        <taxon>Bacteria</taxon>
        <taxon>Fusobacteriati</taxon>
        <taxon>Fusobacteriota</taxon>
        <taxon>Fusobacteriia</taxon>
        <taxon>Fusobacteriales</taxon>
        <taxon>Fusobacteriaceae</taxon>
        <taxon>Fusobacterium</taxon>
    </lineage>
</organism>
<sequence>MNVLITGGAGFIGSHLVEKFLKEKHRVIVVDNFDSFYSMDIK</sequence>
<accession>K1GKV7</accession>
<dbReference type="RefSeq" id="WP_005970241.1">
    <property type="nucleotide sequence ID" value="NZ_JH815479.1"/>
</dbReference>
<dbReference type="SUPFAM" id="SSF51735">
    <property type="entry name" value="NAD(P)-binding Rossmann-fold domains"/>
    <property type="match status" value="1"/>
</dbReference>
<gene>
    <name evidence="2" type="ORF">FPOG_02541</name>
</gene>
<proteinExistence type="predicted"/>
<name>K1GKV7_9FUSO</name>
<feature type="non-terminal residue" evidence="2">
    <location>
        <position position="42"/>
    </location>
</feature>
<dbReference type="InterPro" id="IPR001509">
    <property type="entry name" value="Epimerase_deHydtase"/>
</dbReference>
<feature type="domain" description="NAD-dependent epimerase/dehydratase" evidence="1">
    <location>
        <begin position="3"/>
        <end position="34"/>
    </location>
</feature>
<evidence type="ECO:0000313" key="3">
    <source>
        <dbReference type="Proteomes" id="UP000005809"/>
    </source>
</evidence>
<dbReference type="HOGENOM" id="CLU_007383_26_2_0"/>
<dbReference type="InterPro" id="IPR036291">
    <property type="entry name" value="NAD(P)-bd_dom_sf"/>
</dbReference>
<evidence type="ECO:0000313" key="2">
    <source>
        <dbReference type="EMBL" id="EKA92271.1"/>
    </source>
</evidence>
<dbReference type="Gene3D" id="3.40.50.720">
    <property type="entry name" value="NAD(P)-binding Rossmann-like Domain"/>
    <property type="match status" value="1"/>
</dbReference>